<dbReference type="RefSeq" id="WP_149546025.1">
    <property type="nucleotide sequence ID" value="NZ_VTPS01000019.1"/>
</dbReference>
<keyword evidence="2" id="KW-1185">Reference proteome</keyword>
<protein>
    <submittedName>
        <fullName evidence="1">Spore coat associated protein CotJA</fullName>
    </submittedName>
</protein>
<comment type="caution">
    <text evidence="1">The sequence shown here is derived from an EMBL/GenBank/DDBJ whole genome shotgun (WGS) entry which is preliminary data.</text>
</comment>
<dbReference type="InterPro" id="IPR020256">
    <property type="entry name" value="Spore_coat_CotJA"/>
</dbReference>
<evidence type="ECO:0000313" key="1">
    <source>
        <dbReference type="EMBL" id="TZE81045.1"/>
    </source>
</evidence>
<name>A0A5D8Q8E8_9THEO</name>
<gene>
    <name evidence="1" type="ORF">FWJ32_11120</name>
</gene>
<accession>A0A5D8Q8E8</accession>
<dbReference type="EMBL" id="VTPS01000019">
    <property type="protein sequence ID" value="TZE81045.1"/>
    <property type="molecule type" value="Genomic_DNA"/>
</dbReference>
<proteinExistence type="predicted"/>
<evidence type="ECO:0000313" key="2">
    <source>
        <dbReference type="Proteomes" id="UP000322976"/>
    </source>
</evidence>
<organism evidence="1 2">
    <name type="scientific">Calorimonas adulescens</name>
    <dbReference type="NCBI Taxonomy" id="2606906"/>
    <lineage>
        <taxon>Bacteria</taxon>
        <taxon>Bacillati</taxon>
        <taxon>Bacillota</taxon>
        <taxon>Clostridia</taxon>
        <taxon>Thermoanaerobacterales</taxon>
        <taxon>Thermoanaerobacteraceae</taxon>
        <taxon>Calorimonas</taxon>
    </lineage>
</organism>
<dbReference type="Proteomes" id="UP000322976">
    <property type="component" value="Unassembled WGS sequence"/>
</dbReference>
<dbReference type="AlphaFoldDB" id="A0A5D8Q8E8"/>
<sequence length="63" mass="7483">MTNYYPGYPYEDKFGRPELTEAYVLPQIFCQMYSLEEGLREGTIFPELNRPYKKGGPIWKRAE</sequence>
<reference evidence="1 2" key="1">
    <citation type="submission" date="2019-08" db="EMBL/GenBank/DDBJ databases">
        <title>Calorimonas adulescens gen. nov., sp. nov., an anaerobic thermophilic bacterium from Sakhalin hot spring.</title>
        <authorList>
            <person name="Khomyakova M.A."/>
            <person name="Merkel A.Y."/>
            <person name="Novikov A."/>
            <person name="Bonch-Osmolovskaya E.A."/>
            <person name="Slobodkin A.I."/>
        </authorList>
    </citation>
    <scope>NUCLEOTIDE SEQUENCE [LARGE SCALE GENOMIC DNA]</scope>
    <source>
        <strain evidence="1 2">A05MB</strain>
    </source>
</reference>
<dbReference type="Pfam" id="PF11007">
    <property type="entry name" value="CotJA"/>
    <property type="match status" value="1"/>
</dbReference>